<feature type="transmembrane region" description="Helical" evidence="9">
    <location>
        <begin position="359"/>
        <end position="377"/>
    </location>
</feature>
<evidence type="ECO:0000313" key="10">
    <source>
        <dbReference type="EMBL" id="RYU10215.1"/>
    </source>
</evidence>
<evidence type="ECO:0000256" key="7">
    <source>
        <dbReference type="ARBA" id="ARBA00024033"/>
    </source>
</evidence>
<keyword evidence="2" id="KW-1003">Cell membrane</keyword>
<evidence type="ECO:0000256" key="5">
    <source>
        <dbReference type="ARBA" id="ARBA00022989"/>
    </source>
</evidence>
<keyword evidence="6 9" id="KW-0472">Membrane</keyword>
<dbReference type="EMBL" id="SDPU01000032">
    <property type="protein sequence ID" value="RYU10215.1"/>
    <property type="molecule type" value="Genomic_DNA"/>
</dbReference>
<protein>
    <submittedName>
        <fullName evidence="10">DUF2029 domain-containing protein</fullName>
    </submittedName>
</protein>
<evidence type="ECO:0000256" key="9">
    <source>
        <dbReference type="SAM" id="Phobius"/>
    </source>
</evidence>
<organism evidence="10 11">
    <name type="scientific">Nocardioides iriomotensis</name>
    <dbReference type="NCBI Taxonomy" id="715784"/>
    <lineage>
        <taxon>Bacteria</taxon>
        <taxon>Bacillati</taxon>
        <taxon>Actinomycetota</taxon>
        <taxon>Actinomycetes</taxon>
        <taxon>Propionibacteriales</taxon>
        <taxon>Nocardioidaceae</taxon>
        <taxon>Nocardioides</taxon>
    </lineage>
</organism>
<feature type="transmembrane region" description="Helical" evidence="9">
    <location>
        <begin position="397"/>
        <end position="417"/>
    </location>
</feature>
<comment type="similarity">
    <text evidence="7">Belongs to the glycosyltransferase 87 family.</text>
</comment>
<feature type="transmembrane region" description="Helical" evidence="9">
    <location>
        <begin position="322"/>
        <end position="347"/>
    </location>
</feature>
<evidence type="ECO:0000256" key="3">
    <source>
        <dbReference type="ARBA" id="ARBA00022679"/>
    </source>
</evidence>
<feature type="transmembrane region" description="Helical" evidence="9">
    <location>
        <begin position="266"/>
        <end position="283"/>
    </location>
</feature>
<feature type="transmembrane region" description="Helical" evidence="9">
    <location>
        <begin position="163"/>
        <end position="185"/>
    </location>
</feature>
<sequence>MTTRGAGDRFPPPVVRPSHEDPLVRAGSESIGGPSGEHSAGHPWWTPVRVVLALTCVGFLLAMVQKSPCVADDWPGDNYRYAALCYSDVPYLYVGRGFADLSVPYADNGDRWRTLEYPVVIGYFAYGTAVATHALSGFPDLEVRRQSVPDLVGSLPGVQQESWLFFMLTAVLLAPFALLAGWFLARTHEGRPWDAAAFALSPALVLTGLVNWDLLAVTAVAGALWAWSRGRPVLAGVLIGVGTATKLYPMFLLGALLVVCIRRGRLPAFGAAAVAAVGSWLVVNLPPVLYGLDEWKVFWSFNDDRGADLGSVWLIWQQSGHAVSAGAINLASLIWFGAVCLAVLTLGLVSSRTPRIPQLALLIVIGFLLVNKVYSPQYVLWMLPLAVLARPRWRDLLIWQAGEAFYFVAVWFYLGGYTASATSGAQDHAYWVAIVVRVLAELWLVFVVVRDIVAPHHDPVRADGRTDDPMEPSARMLPRRRLGRARQEMTVSSNDVAV</sequence>
<evidence type="ECO:0000256" key="4">
    <source>
        <dbReference type="ARBA" id="ARBA00022692"/>
    </source>
</evidence>
<dbReference type="PIRSF" id="PIRSF010361">
    <property type="entry name" value="UCP010361"/>
    <property type="match status" value="1"/>
</dbReference>
<keyword evidence="5 9" id="KW-1133">Transmembrane helix</keyword>
<dbReference type="Proteomes" id="UP000291189">
    <property type="component" value="Unassembled WGS sequence"/>
</dbReference>
<comment type="caution">
    <text evidence="10">The sequence shown here is derived from an EMBL/GenBank/DDBJ whole genome shotgun (WGS) entry which is preliminary data.</text>
</comment>
<accession>A0A4Q5IYZ3</accession>
<comment type="subcellular location">
    <subcellularLocation>
        <location evidence="1">Cell membrane</location>
        <topology evidence="1">Multi-pass membrane protein</topology>
    </subcellularLocation>
</comment>
<evidence type="ECO:0000313" key="11">
    <source>
        <dbReference type="Proteomes" id="UP000291189"/>
    </source>
</evidence>
<keyword evidence="11" id="KW-1185">Reference proteome</keyword>
<dbReference type="Pfam" id="PF09594">
    <property type="entry name" value="GT87"/>
    <property type="match status" value="1"/>
</dbReference>
<dbReference type="OrthoDB" id="3348156at2"/>
<feature type="transmembrane region" description="Helical" evidence="9">
    <location>
        <begin position="117"/>
        <end position="135"/>
    </location>
</feature>
<feature type="transmembrane region" description="Helical" evidence="9">
    <location>
        <begin position="233"/>
        <end position="259"/>
    </location>
</feature>
<keyword evidence="3" id="KW-0808">Transferase</keyword>
<evidence type="ECO:0000256" key="1">
    <source>
        <dbReference type="ARBA" id="ARBA00004651"/>
    </source>
</evidence>
<evidence type="ECO:0000256" key="8">
    <source>
        <dbReference type="SAM" id="MobiDB-lite"/>
    </source>
</evidence>
<feature type="transmembrane region" description="Helical" evidence="9">
    <location>
        <begin position="197"/>
        <end position="227"/>
    </location>
</feature>
<feature type="region of interest" description="Disordered" evidence="8">
    <location>
        <begin position="1"/>
        <end position="40"/>
    </location>
</feature>
<dbReference type="GO" id="GO:0005886">
    <property type="term" value="C:plasma membrane"/>
    <property type="evidence" value="ECO:0007669"/>
    <property type="project" value="UniProtKB-SubCell"/>
</dbReference>
<dbReference type="GO" id="GO:0016758">
    <property type="term" value="F:hexosyltransferase activity"/>
    <property type="evidence" value="ECO:0007669"/>
    <property type="project" value="InterPro"/>
</dbReference>
<keyword evidence="4 9" id="KW-0812">Transmembrane</keyword>
<dbReference type="RefSeq" id="WP_129988652.1">
    <property type="nucleotide sequence ID" value="NZ_SDPU01000032.1"/>
</dbReference>
<dbReference type="InterPro" id="IPR016570">
    <property type="entry name" value="UCP010361"/>
</dbReference>
<reference evidence="10 11" key="1">
    <citation type="submission" date="2019-01" db="EMBL/GenBank/DDBJ databases">
        <title>Nocardioides guangzhouensis sp. nov., an actinobacterium isolated from soil.</title>
        <authorList>
            <person name="Fu Y."/>
            <person name="Cai Y."/>
            <person name="Lin Z."/>
            <person name="Chen P."/>
        </authorList>
    </citation>
    <scope>NUCLEOTIDE SEQUENCE [LARGE SCALE GENOMIC DNA]</scope>
    <source>
        <strain evidence="10 11">NBRC 105384</strain>
    </source>
</reference>
<gene>
    <name evidence="10" type="ORF">ETU37_17595</name>
</gene>
<dbReference type="InterPro" id="IPR018584">
    <property type="entry name" value="GT87"/>
</dbReference>
<name>A0A4Q5IYZ3_9ACTN</name>
<evidence type="ECO:0000256" key="2">
    <source>
        <dbReference type="ARBA" id="ARBA00022475"/>
    </source>
</evidence>
<proteinExistence type="inferred from homology"/>
<evidence type="ECO:0000256" key="6">
    <source>
        <dbReference type="ARBA" id="ARBA00023136"/>
    </source>
</evidence>
<dbReference type="AlphaFoldDB" id="A0A4Q5IYZ3"/>
<feature type="transmembrane region" description="Helical" evidence="9">
    <location>
        <begin position="429"/>
        <end position="449"/>
    </location>
</feature>